<dbReference type="InterPro" id="IPR007046">
    <property type="entry name" value="RNA_pol_sigma_54_core-bd"/>
</dbReference>
<organism evidence="13 14">
    <name type="scientific">Hoeflea algicola</name>
    <dbReference type="NCBI Taxonomy" id="2983763"/>
    <lineage>
        <taxon>Bacteria</taxon>
        <taxon>Pseudomonadati</taxon>
        <taxon>Pseudomonadota</taxon>
        <taxon>Alphaproteobacteria</taxon>
        <taxon>Hyphomicrobiales</taxon>
        <taxon>Rhizobiaceae</taxon>
        <taxon>Hoeflea</taxon>
    </lineage>
</organism>
<feature type="compositionally biased region" description="Acidic residues" evidence="10">
    <location>
        <begin position="85"/>
        <end position="95"/>
    </location>
</feature>
<keyword evidence="3 9" id="KW-0808">Transferase</keyword>
<evidence type="ECO:0000256" key="3">
    <source>
        <dbReference type="ARBA" id="ARBA00022679"/>
    </source>
</evidence>
<dbReference type="EMBL" id="JAOVZR010000001">
    <property type="protein sequence ID" value="MCY0149562.1"/>
    <property type="molecule type" value="Genomic_DNA"/>
</dbReference>
<dbReference type="PANTHER" id="PTHR32248:SF4">
    <property type="entry name" value="RNA POLYMERASE SIGMA-54 FACTOR"/>
    <property type="match status" value="1"/>
</dbReference>
<dbReference type="Proteomes" id="UP001073227">
    <property type="component" value="Unassembled WGS sequence"/>
</dbReference>
<keyword evidence="8 9" id="KW-0804">Transcription</keyword>
<comment type="similarity">
    <text evidence="1 9">Belongs to the sigma-54 factor family.</text>
</comment>
<evidence type="ECO:0000259" key="11">
    <source>
        <dbReference type="Pfam" id="PF04552"/>
    </source>
</evidence>
<dbReference type="Pfam" id="PF00309">
    <property type="entry name" value="Sigma54_AID"/>
    <property type="match status" value="1"/>
</dbReference>
<accession>A0ABT3ZCN2</accession>
<comment type="function">
    <text evidence="9">Sigma factors are initiation factors that promote the attachment of RNA polymerase to specific initiation sites and are then released.</text>
</comment>
<dbReference type="PRINTS" id="PR00045">
    <property type="entry name" value="SIGMA54FCT"/>
</dbReference>
<evidence type="ECO:0000256" key="1">
    <source>
        <dbReference type="ARBA" id="ARBA00008798"/>
    </source>
</evidence>
<evidence type="ECO:0000256" key="6">
    <source>
        <dbReference type="ARBA" id="ARBA00023082"/>
    </source>
</evidence>
<dbReference type="Pfam" id="PF04963">
    <property type="entry name" value="Sigma54_CBD"/>
    <property type="match status" value="1"/>
</dbReference>
<evidence type="ECO:0000256" key="5">
    <source>
        <dbReference type="ARBA" id="ARBA00023015"/>
    </source>
</evidence>
<feature type="domain" description="RNA polymerase sigma factor 54 core-binding" evidence="12">
    <location>
        <begin position="157"/>
        <end position="344"/>
    </location>
</feature>
<dbReference type="PROSITE" id="PS00717">
    <property type="entry name" value="SIGMA54_1"/>
    <property type="match status" value="1"/>
</dbReference>
<dbReference type="NCBIfam" id="NF004596">
    <property type="entry name" value="PRK05932.1-3"/>
    <property type="match status" value="1"/>
</dbReference>
<evidence type="ECO:0000259" key="12">
    <source>
        <dbReference type="Pfam" id="PF04963"/>
    </source>
</evidence>
<dbReference type="PROSITE" id="PS00718">
    <property type="entry name" value="SIGMA54_2"/>
    <property type="match status" value="1"/>
</dbReference>
<evidence type="ECO:0000256" key="10">
    <source>
        <dbReference type="SAM" id="MobiDB-lite"/>
    </source>
</evidence>
<evidence type="ECO:0000313" key="14">
    <source>
        <dbReference type="Proteomes" id="UP001073227"/>
    </source>
</evidence>
<gene>
    <name evidence="13" type="primary">rpoN</name>
    <name evidence="13" type="ORF">OEG84_18080</name>
</gene>
<keyword evidence="4 9" id="KW-0548">Nucleotidyltransferase</keyword>
<dbReference type="NCBIfam" id="TIGR02395">
    <property type="entry name" value="rpoN_sigma"/>
    <property type="match status" value="1"/>
</dbReference>
<dbReference type="InterPro" id="IPR000394">
    <property type="entry name" value="RNA_pol_sigma_54"/>
</dbReference>
<evidence type="ECO:0000256" key="2">
    <source>
        <dbReference type="ARBA" id="ARBA00022478"/>
    </source>
</evidence>
<keyword evidence="7 9" id="KW-0238">DNA-binding</keyword>
<dbReference type="PIRSF" id="PIRSF000774">
    <property type="entry name" value="RpoN"/>
    <property type="match status" value="1"/>
</dbReference>
<dbReference type="PROSITE" id="PS50044">
    <property type="entry name" value="SIGMA54_3"/>
    <property type="match status" value="1"/>
</dbReference>
<sequence>MALSAGLQLRQSQSLVMTPQLMQSIRLLQFSHVELTRFIEQEVERNPLLELVTSEADGTESSASVAASETDPVRTAPADERTESGADDNAYDGGDDVAWGEGSSKDSDRIRDEIDARYENVFPDDHAAESAAAPAFADNWKSMPGSDRASPGEGYDLDDFAARTPTLRDHVTEQIAFAFVDPADRLIATEIADRLDPAGYVPADLAETVERLGADLVRVEAVLAQLQEFEPAGLFARSLSESLALQLRRKDRLDPAMAVLVDNLELLARRDFASLTRLCGVDEEDLLEMLAEIRALDPKPGTRFETGSSEMIVPDVSVRPASDGGWQVELNPDTLPRVLVNQTYFATVTGKMQKNDAGQEFLSDCLQTANWLARSLDQRARTIMKVATEIVRQQDAFLLNGVDHLRPLNLKAVADAIGMHESTVSRVTSNKYMLTPRGVFELKYFFTVSIASADAGGEAHSAESVRHRIRVLVEQEEPAAVLSDDDLVGLLKQSGVEIARRTVAKYREAMAIPSSVQRRREKRARARAAAL</sequence>
<evidence type="ECO:0000256" key="4">
    <source>
        <dbReference type="ARBA" id="ARBA00022695"/>
    </source>
</evidence>
<dbReference type="RefSeq" id="WP_267655019.1">
    <property type="nucleotide sequence ID" value="NZ_JAOVZR010000001.1"/>
</dbReference>
<feature type="domain" description="RNA polymerase sigma factor 54 DNA-binding" evidence="11">
    <location>
        <begin position="360"/>
        <end position="520"/>
    </location>
</feature>
<dbReference type="InterPro" id="IPR007634">
    <property type="entry name" value="RNA_pol_sigma_54_DNA-bd"/>
</dbReference>
<dbReference type="InterPro" id="IPR038709">
    <property type="entry name" value="RpoN_core-bd_sf"/>
</dbReference>
<keyword evidence="14" id="KW-1185">Reference proteome</keyword>
<keyword evidence="6 9" id="KW-0731">Sigma factor</keyword>
<reference evidence="13" key="1">
    <citation type="submission" date="2022-10" db="EMBL/GenBank/DDBJ databases">
        <title>Hoeflea sp. G2-23, isolated from marine algae.</title>
        <authorList>
            <person name="Kristyanto S."/>
            <person name="Kim J.M."/>
            <person name="Jeon C.O."/>
        </authorList>
    </citation>
    <scope>NUCLEOTIDE SEQUENCE</scope>
    <source>
        <strain evidence="13">G2-23</strain>
    </source>
</reference>
<dbReference type="Pfam" id="PF04552">
    <property type="entry name" value="Sigma54_DBD"/>
    <property type="match status" value="1"/>
</dbReference>
<dbReference type="NCBIfam" id="NF009118">
    <property type="entry name" value="PRK12469.1"/>
    <property type="match status" value="1"/>
</dbReference>
<comment type="caution">
    <text evidence="13">The sequence shown here is derived from an EMBL/GenBank/DDBJ whole genome shotgun (WGS) entry which is preliminary data.</text>
</comment>
<evidence type="ECO:0000256" key="9">
    <source>
        <dbReference type="PIRNR" id="PIRNR000774"/>
    </source>
</evidence>
<evidence type="ECO:0000256" key="8">
    <source>
        <dbReference type="ARBA" id="ARBA00023163"/>
    </source>
</evidence>
<dbReference type="Gene3D" id="1.10.10.60">
    <property type="entry name" value="Homeodomain-like"/>
    <property type="match status" value="1"/>
</dbReference>
<name>A0ABT3ZCN2_9HYPH</name>
<keyword evidence="2 9" id="KW-0240">DNA-directed RNA polymerase</keyword>
<dbReference type="PANTHER" id="PTHR32248">
    <property type="entry name" value="RNA POLYMERASE SIGMA-54 FACTOR"/>
    <property type="match status" value="1"/>
</dbReference>
<feature type="region of interest" description="Disordered" evidence="10">
    <location>
        <begin position="54"/>
        <end position="110"/>
    </location>
</feature>
<evidence type="ECO:0000256" key="7">
    <source>
        <dbReference type="ARBA" id="ARBA00023125"/>
    </source>
</evidence>
<keyword evidence="5 9" id="KW-0805">Transcription regulation</keyword>
<protein>
    <recommendedName>
        <fullName evidence="9">RNA polymerase sigma-54 factor</fullName>
    </recommendedName>
</protein>
<proteinExistence type="inferred from homology"/>
<evidence type="ECO:0000313" key="13">
    <source>
        <dbReference type="EMBL" id="MCY0149562.1"/>
    </source>
</evidence>
<dbReference type="Gene3D" id="1.10.10.1330">
    <property type="entry name" value="RNA polymerase sigma-54 factor, core-binding domain"/>
    <property type="match status" value="1"/>
</dbReference>